<dbReference type="GO" id="GO:0008168">
    <property type="term" value="F:methyltransferase activity"/>
    <property type="evidence" value="ECO:0007669"/>
    <property type="project" value="UniProtKB-KW"/>
</dbReference>
<sequence length="274" mass="29669">MTDLSAAHAAAVTDRNRLVGSAYNGDRDLAARQSLYRWQTPRYDLPGIVAGQLREVRGRGWVVDVGCGNGKFLRQLRRNRPDLTVLGLDIAPGILAGVPGPLAVADADRLPLATASADAALALHMLYHVPDIARAVGELSRVVTRDGLVVASTNSDSDKAELDDLWQRAAGDVLGIERGPARISLSARFSLEKAPVFLEEVFGRVETIELPGTITVRDPEPVIAHMSSYRAWADQHDVPFDATIERARAILIDHIARNGAFEVNCLGGILVCRR</sequence>
<dbReference type="Proteomes" id="UP001183246">
    <property type="component" value="Unassembled WGS sequence"/>
</dbReference>
<gene>
    <name evidence="2" type="ORF">RM590_03140</name>
</gene>
<reference evidence="3" key="1">
    <citation type="submission" date="2023-07" db="EMBL/GenBank/DDBJ databases">
        <title>30 novel species of actinomycetes from the DSMZ collection.</title>
        <authorList>
            <person name="Nouioui I."/>
        </authorList>
    </citation>
    <scope>NUCLEOTIDE SEQUENCE [LARGE SCALE GENOMIC DNA]</scope>
    <source>
        <strain evidence="3">DSM 44938</strain>
    </source>
</reference>
<protein>
    <submittedName>
        <fullName evidence="2">Class I SAM-dependent methyltransferase</fullName>
    </submittedName>
</protein>
<feature type="domain" description="Methyltransferase type 11" evidence="1">
    <location>
        <begin position="63"/>
        <end position="150"/>
    </location>
</feature>
<dbReference type="GO" id="GO:0032259">
    <property type="term" value="P:methylation"/>
    <property type="evidence" value="ECO:0007669"/>
    <property type="project" value="UniProtKB-KW"/>
</dbReference>
<dbReference type="PANTHER" id="PTHR43591:SF99">
    <property type="entry name" value="OS06G0646000 PROTEIN"/>
    <property type="match status" value="1"/>
</dbReference>
<dbReference type="Pfam" id="PF08241">
    <property type="entry name" value="Methyltransf_11"/>
    <property type="match status" value="1"/>
</dbReference>
<dbReference type="PANTHER" id="PTHR43591">
    <property type="entry name" value="METHYLTRANSFERASE"/>
    <property type="match status" value="1"/>
</dbReference>
<proteinExistence type="predicted"/>
<dbReference type="InterPro" id="IPR013216">
    <property type="entry name" value="Methyltransf_11"/>
</dbReference>
<keyword evidence="2" id="KW-0808">Transferase</keyword>
<dbReference type="RefSeq" id="WP_311702762.1">
    <property type="nucleotide sequence ID" value="NZ_JAVREL010000001.1"/>
</dbReference>
<accession>A0ABU2MJH6</accession>
<keyword evidence="2" id="KW-0489">Methyltransferase</keyword>
<evidence type="ECO:0000313" key="2">
    <source>
        <dbReference type="EMBL" id="MDT0341640.1"/>
    </source>
</evidence>
<comment type="caution">
    <text evidence="2">The sequence shown here is derived from an EMBL/GenBank/DDBJ whole genome shotgun (WGS) entry which is preliminary data.</text>
</comment>
<dbReference type="InterPro" id="IPR029063">
    <property type="entry name" value="SAM-dependent_MTases_sf"/>
</dbReference>
<dbReference type="SUPFAM" id="SSF53335">
    <property type="entry name" value="S-adenosyl-L-methionine-dependent methyltransferases"/>
    <property type="match status" value="1"/>
</dbReference>
<dbReference type="Gene3D" id="3.40.50.150">
    <property type="entry name" value="Vaccinia Virus protein VP39"/>
    <property type="match status" value="1"/>
</dbReference>
<name>A0ABU2MJH6_9ACTN</name>
<evidence type="ECO:0000313" key="3">
    <source>
        <dbReference type="Proteomes" id="UP001183246"/>
    </source>
</evidence>
<keyword evidence="3" id="KW-1185">Reference proteome</keyword>
<evidence type="ECO:0000259" key="1">
    <source>
        <dbReference type="Pfam" id="PF08241"/>
    </source>
</evidence>
<organism evidence="2 3">
    <name type="scientific">Streptomyces litchfieldiae</name>
    <dbReference type="NCBI Taxonomy" id="3075543"/>
    <lineage>
        <taxon>Bacteria</taxon>
        <taxon>Bacillati</taxon>
        <taxon>Actinomycetota</taxon>
        <taxon>Actinomycetes</taxon>
        <taxon>Kitasatosporales</taxon>
        <taxon>Streptomycetaceae</taxon>
        <taxon>Streptomyces</taxon>
    </lineage>
</organism>
<dbReference type="EMBL" id="JAVREL010000001">
    <property type="protein sequence ID" value="MDT0341640.1"/>
    <property type="molecule type" value="Genomic_DNA"/>
</dbReference>